<dbReference type="Proteomes" id="UP000233551">
    <property type="component" value="Unassembled WGS sequence"/>
</dbReference>
<name>A0A2I0H1I2_PUNGR</name>
<gene>
    <name evidence="1" type="ORF">CRG98_049930</name>
</gene>
<evidence type="ECO:0000313" key="1">
    <source>
        <dbReference type="EMBL" id="PKH89625.1"/>
    </source>
</evidence>
<feature type="non-terminal residue" evidence="1">
    <location>
        <position position="1"/>
    </location>
</feature>
<organism evidence="1 2">
    <name type="scientific">Punica granatum</name>
    <name type="common">Pomegranate</name>
    <dbReference type="NCBI Taxonomy" id="22663"/>
    <lineage>
        <taxon>Eukaryota</taxon>
        <taxon>Viridiplantae</taxon>
        <taxon>Streptophyta</taxon>
        <taxon>Embryophyta</taxon>
        <taxon>Tracheophyta</taxon>
        <taxon>Spermatophyta</taxon>
        <taxon>Magnoliopsida</taxon>
        <taxon>eudicotyledons</taxon>
        <taxon>Gunneridae</taxon>
        <taxon>Pentapetalae</taxon>
        <taxon>rosids</taxon>
        <taxon>malvids</taxon>
        <taxon>Myrtales</taxon>
        <taxon>Lythraceae</taxon>
        <taxon>Punica</taxon>
    </lineage>
</organism>
<reference evidence="1 2" key="1">
    <citation type="submission" date="2017-11" db="EMBL/GenBank/DDBJ databases">
        <title>De-novo sequencing of pomegranate (Punica granatum L.) genome.</title>
        <authorList>
            <person name="Akparov Z."/>
            <person name="Amiraslanov A."/>
            <person name="Hajiyeva S."/>
            <person name="Abbasov M."/>
            <person name="Kaur K."/>
            <person name="Hamwieh A."/>
            <person name="Solovyev V."/>
            <person name="Salamov A."/>
            <person name="Braich B."/>
            <person name="Kosarev P."/>
            <person name="Mahmoud A."/>
            <person name="Hajiyev E."/>
            <person name="Babayeva S."/>
            <person name="Izzatullayeva V."/>
            <person name="Mammadov A."/>
            <person name="Mammadov A."/>
            <person name="Sharifova S."/>
            <person name="Ojaghi J."/>
            <person name="Eynullazada K."/>
            <person name="Bayramov B."/>
            <person name="Abdulazimova A."/>
            <person name="Shahmuradov I."/>
        </authorList>
    </citation>
    <scope>NUCLEOTIDE SEQUENCE [LARGE SCALE GENOMIC DNA]</scope>
    <source>
        <strain evidence="2">cv. AG2017</strain>
        <tissue evidence="1">Leaf</tissue>
    </source>
</reference>
<keyword evidence="2" id="KW-1185">Reference proteome</keyword>
<comment type="caution">
    <text evidence="1">The sequence shown here is derived from an EMBL/GenBank/DDBJ whole genome shotgun (WGS) entry which is preliminary data.</text>
</comment>
<proteinExistence type="predicted"/>
<protein>
    <submittedName>
        <fullName evidence="1">Uncharacterized protein</fullName>
    </submittedName>
</protein>
<dbReference type="AlphaFoldDB" id="A0A2I0H1I2"/>
<accession>A0A2I0H1I2</accession>
<dbReference type="EMBL" id="PGOL01043796">
    <property type="protein sequence ID" value="PKH89625.1"/>
    <property type="molecule type" value="Genomic_DNA"/>
</dbReference>
<evidence type="ECO:0000313" key="2">
    <source>
        <dbReference type="Proteomes" id="UP000233551"/>
    </source>
</evidence>
<sequence length="130" mass="13241">EGGGGGGGGGVGYGVEDVGGGIIGGGGRAEDEAVLKLHGGKVSSWGSSIEAAAAPSPYANGFSFFFEKVTKKEEEEEMAELIDSIRGFWLLVGIAGLGHRRDLGAETADVFNFCSISMAALIDWGGSQRA</sequence>